<sequence>MPETCIGYITRASVRHVWDMHRPRDSQASVRPVWDMTSTPLDESQCKTCLGYGISLDTLRVSVRPVWDMASTWVAKRLGK</sequence>
<keyword evidence="2" id="KW-1185">Reference proteome</keyword>
<name>A0A9D3ZXT4_9ROSI</name>
<gene>
    <name evidence="1" type="ORF">J1N35_024901</name>
</gene>
<dbReference type="Proteomes" id="UP000828251">
    <property type="component" value="Unassembled WGS sequence"/>
</dbReference>
<dbReference type="EMBL" id="JAIQCV010000008">
    <property type="protein sequence ID" value="KAH1072573.1"/>
    <property type="molecule type" value="Genomic_DNA"/>
</dbReference>
<dbReference type="AlphaFoldDB" id="A0A9D3ZXT4"/>
<organism evidence="1 2">
    <name type="scientific">Gossypium stocksii</name>
    <dbReference type="NCBI Taxonomy" id="47602"/>
    <lineage>
        <taxon>Eukaryota</taxon>
        <taxon>Viridiplantae</taxon>
        <taxon>Streptophyta</taxon>
        <taxon>Embryophyta</taxon>
        <taxon>Tracheophyta</taxon>
        <taxon>Spermatophyta</taxon>
        <taxon>Magnoliopsida</taxon>
        <taxon>eudicotyledons</taxon>
        <taxon>Gunneridae</taxon>
        <taxon>Pentapetalae</taxon>
        <taxon>rosids</taxon>
        <taxon>malvids</taxon>
        <taxon>Malvales</taxon>
        <taxon>Malvaceae</taxon>
        <taxon>Malvoideae</taxon>
        <taxon>Gossypium</taxon>
    </lineage>
</organism>
<proteinExistence type="predicted"/>
<evidence type="ECO:0000313" key="2">
    <source>
        <dbReference type="Proteomes" id="UP000828251"/>
    </source>
</evidence>
<comment type="caution">
    <text evidence="1">The sequence shown here is derived from an EMBL/GenBank/DDBJ whole genome shotgun (WGS) entry which is preliminary data.</text>
</comment>
<protein>
    <submittedName>
        <fullName evidence="1">Uncharacterized protein</fullName>
    </submittedName>
</protein>
<reference evidence="1 2" key="1">
    <citation type="journal article" date="2021" name="Plant Biotechnol. J.">
        <title>Multi-omics assisted identification of the key and species-specific regulatory components of drought-tolerant mechanisms in Gossypium stocksii.</title>
        <authorList>
            <person name="Yu D."/>
            <person name="Ke L."/>
            <person name="Zhang D."/>
            <person name="Wu Y."/>
            <person name="Sun Y."/>
            <person name="Mei J."/>
            <person name="Sun J."/>
            <person name="Sun Y."/>
        </authorList>
    </citation>
    <scope>NUCLEOTIDE SEQUENCE [LARGE SCALE GENOMIC DNA]</scope>
    <source>
        <strain evidence="2">cv. E1</strain>
        <tissue evidence="1">Leaf</tissue>
    </source>
</reference>
<evidence type="ECO:0000313" key="1">
    <source>
        <dbReference type="EMBL" id="KAH1072573.1"/>
    </source>
</evidence>
<accession>A0A9D3ZXT4</accession>